<dbReference type="Pfam" id="PF01406">
    <property type="entry name" value="tRNA-synt_1e"/>
    <property type="match status" value="1"/>
</dbReference>
<dbReference type="InterPro" id="IPR009080">
    <property type="entry name" value="tRNAsynth_Ia_anticodon-bd"/>
</dbReference>
<reference evidence="14 15" key="1">
    <citation type="submission" date="2018-12" db="EMBL/GenBank/DDBJ databases">
        <authorList>
            <person name="Chong R.A."/>
        </authorList>
    </citation>
    <scope>NUCLEOTIDE SEQUENCE [LARGE SCALE GENOMIC DNA]</scope>
    <source>
        <strain evidence="14 15">Hta</strain>
    </source>
</reference>
<keyword evidence="4 12" id="KW-0963">Cytoplasm</keyword>
<evidence type="ECO:0000313" key="14">
    <source>
        <dbReference type="EMBL" id="QCI21767.1"/>
    </source>
</evidence>
<feature type="binding site" evidence="12">
    <location>
        <position position="269"/>
    </location>
    <ligand>
        <name>ATP</name>
        <dbReference type="ChEBI" id="CHEBI:30616"/>
    </ligand>
</feature>
<gene>
    <name evidence="12" type="primary">cysS</name>
    <name evidence="14" type="ORF">D9V69_02435</name>
</gene>
<keyword evidence="11 12" id="KW-0030">Aminoacyl-tRNA synthetase</keyword>
<accession>A0A4D6XZL8</accession>
<evidence type="ECO:0000256" key="10">
    <source>
        <dbReference type="ARBA" id="ARBA00022917"/>
    </source>
</evidence>
<dbReference type="PRINTS" id="PR00983">
    <property type="entry name" value="TRNASYNTHCYS"/>
</dbReference>
<dbReference type="GO" id="GO:0004817">
    <property type="term" value="F:cysteine-tRNA ligase activity"/>
    <property type="evidence" value="ECO:0007669"/>
    <property type="project" value="UniProtKB-UniRule"/>
</dbReference>
<dbReference type="AlphaFoldDB" id="A0A4D6XZL8"/>
<keyword evidence="5 12" id="KW-0436">Ligase</keyword>
<dbReference type="Gene3D" id="1.20.120.1910">
    <property type="entry name" value="Cysteine-tRNA ligase, C-terminal anti-codon recognition domain"/>
    <property type="match status" value="1"/>
</dbReference>
<protein>
    <recommendedName>
        <fullName evidence="12">Cysteine--tRNA ligase</fullName>
        <ecNumber evidence="12">6.1.1.16</ecNumber>
    </recommendedName>
    <alternativeName>
        <fullName evidence="12">Cysteinyl-tRNA synthetase</fullName>
        <shortName evidence="12">CysRS</shortName>
    </alternativeName>
</protein>
<feature type="binding site" evidence="12">
    <location>
        <position position="28"/>
    </location>
    <ligand>
        <name>Zn(2+)</name>
        <dbReference type="ChEBI" id="CHEBI:29105"/>
    </ligand>
</feature>
<keyword evidence="9 12" id="KW-0067">ATP-binding</keyword>
<evidence type="ECO:0000256" key="12">
    <source>
        <dbReference type="HAMAP-Rule" id="MF_00041"/>
    </source>
</evidence>
<keyword evidence="7 12" id="KW-0547">Nucleotide-binding</keyword>
<name>A0A4D6XZL8_9GAMM</name>
<evidence type="ECO:0000256" key="11">
    <source>
        <dbReference type="ARBA" id="ARBA00023146"/>
    </source>
</evidence>
<dbReference type="GO" id="GO:0005524">
    <property type="term" value="F:ATP binding"/>
    <property type="evidence" value="ECO:0007669"/>
    <property type="project" value="UniProtKB-UniRule"/>
</dbReference>
<dbReference type="Pfam" id="PF23493">
    <property type="entry name" value="CysS_C"/>
    <property type="match status" value="1"/>
</dbReference>
<dbReference type="InterPro" id="IPR024909">
    <property type="entry name" value="Cys-tRNA/MSH_ligase"/>
</dbReference>
<evidence type="ECO:0000256" key="6">
    <source>
        <dbReference type="ARBA" id="ARBA00022723"/>
    </source>
</evidence>
<comment type="subunit">
    <text evidence="3 12">Monomer.</text>
</comment>
<comment type="subcellular location">
    <subcellularLocation>
        <location evidence="1 12">Cytoplasm</location>
    </subcellularLocation>
</comment>
<reference evidence="14 15" key="2">
    <citation type="submission" date="2019-05" db="EMBL/GenBank/DDBJ databases">
        <title>Genome evolution of the obligate endosymbiont Buchnera aphidicola.</title>
        <authorList>
            <person name="Moran N.A."/>
        </authorList>
    </citation>
    <scope>NUCLEOTIDE SEQUENCE [LARGE SCALE GENOMIC DNA]</scope>
    <source>
        <strain evidence="14 15">Hta</strain>
    </source>
</reference>
<dbReference type="SUPFAM" id="SSF52374">
    <property type="entry name" value="Nucleotidylyl transferase"/>
    <property type="match status" value="1"/>
</dbReference>
<dbReference type="OrthoDB" id="9815130at2"/>
<dbReference type="GO" id="GO:0006423">
    <property type="term" value="P:cysteinyl-tRNA aminoacylation"/>
    <property type="evidence" value="ECO:0007669"/>
    <property type="project" value="UniProtKB-UniRule"/>
</dbReference>
<dbReference type="InterPro" id="IPR032678">
    <property type="entry name" value="tRNA-synt_1_cat_dom"/>
</dbReference>
<dbReference type="CDD" id="cd07963">
    <property type="entry name" value="Anticodon_Ia_Cys"/>
    <property type="match status" value="1"/>
</dbReference>
<evidence type="ECO:0000256" key="2">
    <source>
        <dbReference type="ARBA" id="ARBA00005594"/>
    </source>
</evidence>
<evidence type="ECO:0000256" key="7">
    <source>
        <dbReference type="ARBA" id="ARBA00022741"/>
    </source>
</evidence>
<dbReference type="PANTHER" id="PTHR10890">
    <property type="entry name" value="CYSTEINYL-TRNA SYNTHETASE"/>
    <property type="match status" value="1"/>
</dbReference>
<organism evidence="14 15">
    <name type="scientific">Buchnera aphidicola</name>
    <name type="common">Hyadaphis tataricae</name>
    <dbReference type="NCBI Taxonomy" id="1241859"/>
    <lineage>
        <taxon>Bacteria</taxon>
        <taxon>Pseudomonadati</taxon>
        <taxon>Pseudomonadota</taxon>
        <taxon>Gammaproteobacteria</taxon>
        <taxon>Enterobacterales</taxon>
        <taxon>Erwiniaceae</taxon>
        <taxon>Buchnera</taxon>
    </lineage>
</organism>
<keyword evidence="10 12" id="KW-0648">Protein biosynthesis</keyword>
<evidence type="ECO:0000256" key="4">
    <source>
        <dbReference type="ARBA" id="ARBA00022490"/>
    </source>
</evidence>
<comment type="cofactor">
    <cofactor evidence="12">
        <name>Zn(2+)</name>
        <dbReference type="ChEBI" id="CHEBI:29105"/>
    </cofactor>
    <text evidence="12">Binds 1 zinc ion per subunit.</text>
</comment>
<dbReference type="NCBIfam" id="TIGR00435">
    <property type="entry name" value="cysS"/>
    <property type="match status" value="1"/>
</dbReference>
<feature type="binding site" evidence="12">
    <location>
        <position position="209"/>
    </location>
    <ligand>
        <name>Zn(2+)</name>
        <dbReference type="ChEBI" id="CHEBI:29105"/>
    </ligand>
</feature>
<proteinExistence type="inferred from homology"/>
<comment type="similarity">
    <text evidence="2 12">Belongs to the class-I aminoacyl-tRNA synthetase family.</text>
</comment>
<evidence type="ECO:0000313" key="15">
    <source>
        <dbReference type="Proteomes" id="UP000298773"/>
    </source>
</evidence>
<dbReference type="Proteomes" id="UP000298773">
    <property type="component" value="Chromosome"/>
</dbReference>
<dbReference type="InterPro" id="IPR014729">
    <property type="entry name" value="Rossmann-like_a/b/a_fold"/>
</dbReference>
<feature type="short sequence motif" description="'HIGH' region" evidence="12">
    <location>
        <begin position="30"/>
        <end position="40"/>
    </location>
</feature>
<evidence type="ECO:0000256" key="3">
    <source>
        <dbReference type="ARBA" id="ARBA00011245"/>
    </source>
</evidence>
<keyword evidence="6 12" id="KW-0479">Metal-binding</keyword>
<dbReference type="InterPro" id="IPR015273">
    <property type="entry name" value="Cys-tRNA-synt_Ia_DALR"/>
</dbReference>
<dbReference type="CDD" id="cd00672">
    <property type="entry name" value="CysRS_core"/>
    <property type="match status" value="1"/>
</dbReference>
<dbReference type="SUPFAM" id="SSF47323">
    <property type="entry name" value="Anticodon-binding domain of a subclass of class I aminoacyl-tRNA synthetases"/>
    <property type="match status" value="1"/>
</dbReference>
<evidence type="ECO:0000256" key="9">
    <source>
        <dbReference type="ARBA" id="ARBA00022840"/>
    </source>
</evidence>
<comment type="catalytic activity">
    <reaction evidence="12">
        <text>tRNA(Cys) + L-cysteine + ATP = L-cysteinyl-tRNA(Cys) + AMP + diphosphate</text>
        <dbReference type="Rhea" id="RHEA:17773"/>
        <dbReference type="Rhea" id="RHEA-COMP:9661"/>
        <dbReference type="Rhea" id="RHEA-COMP:9679"/>
        <dbReference type="ChEBI" id="CHEBI:30616"/>
        <dbReference type="ChEBI" id="CHEBI:33019"/>
        <dbReference type="ChEBI" id="CHEBI:35235"/>
        <dbReference type="ChEBI" id="CHEBI:78442"/>
        <dbReference type="ChEBI" id="CHEBI:78517"/>
        <dbReference type="ChEBI" id="CHEBI:456215"/>
        <dbReference type="EC" id="6.1.1.16"/>
    </reaction>
</comment>
<dbReference type="Pfam" id="PF09190">
    <property type="entry name" value="DALR_2"/>
    <property type="match status" value="1"/>
</dbReference>
<dbReference type="SMART" id="SM00840">
    <property type="entry name" value="DALR_2"/>
    <property type="match status" value="1"/>
</dbReference>
<dbReference type="EMBL" id="CP034873">
    <property type="protein sequence ID" value="QCI21767.1"/>
    <property type="molecule type" value="Genomic_DNA"/>
</dbReference>
<evidence type="ECO:0000256" key="8">
    <source>
        <dbReference type="ARBA" id="ARBA00022833"/>
    </source>
</evidence>
<dbReference type="EC" id="6.1.1.16" evidence="12"/>
<dbReference type="InterPro" id="IPR015803">
    <property type="entry name" value="Cys-tRNA-ligase"/>
</dbReference>
<dbReference type="GO" id="GO:0005829">
    <property type="term" value="C:cytosol"/>
    <property type="evidence" value="ECO:0007669"/>
    <property type="project" value="TreeGrafter"/>
</dbReference>
<dbReference type="GO" id="GO:0008270">
    <property type="term" value="F:zinc ion binding"/>
    <property type="evidence" value="ECO:0007669"/>
    <property type="project" value="UniProtKB-UniRule"/>
</dbReference>
<dbReference type="PANTHER" id="PTHR10890:SF3">
    <property type="entry name" value="CYSTEINE--TRNA LIGASE, CYTOPLASMIC"/>
    <property type="match status" value="1"/>
</dbReference>
<sequence>MLKIFNTFSKKKEVFKPINKNQVNIYVCGVTVYDFCHIGHGRTFITFDMIIRYLQCIGFNVKYVRNITDIDDKIILKALQKKTDINILTNFMINEMHKDFNALKIAIPDQEPRVTDYMDNIINVIRQLIKNQHAYVNKYGDVLFSIKNCNDYGVLSRQSLNALASKSHVLSGSIKECSLDFVLWKNAKKNEPFWNSPWGNGRPGWHIECTTMNDIFFNNLIDIHGGGTDLLFPHHENERAQSICLNNQSIVKYWMHIGMIIKNNHKMSKSLGNIDLLRDVLKKYDSEVLRYFFLSTHYRHPLYYCRNYLHKSYMSLKYLYRSLYNTNPLRNCDEGMDFEMDFYQAMNDDFNTPKVFSVFFQIAKKINFFKKKDLLKANKLAFRLQSLGNYLGLFLQNPEDFLKQTSILHISTSEKIDNLIEKRNMARKLKLWKEADDIRNKLASLNIIIEDLPDKTIWHKK</sequence>
<feature type="binding site" evidence="12">
    <location>
        <position position="234"/>
    </location>
    <ligand>
        <name>Zn(2+)</name>
        <dbReference type="ChEBI" id="CHEBI:29105"/>
    </ligand>
</feature>
<feature type="domain" description="Cysteinyl-tRNA synthetase class Ia DALR" evidence="13">
    <location>
        <begin position="341"/>
        <end position="402"/>
    </location>
</feature>
<dbReference type="FunFam" id="3.40.50.620:FF:000009">
    <property type="entry name" value="Cysteine--tRNA ligase"/>
    <property type="match status" value="1"/>
</dbReference>
<feature type="binding site" evidence="12">
    <location>
        <position position="238"/>
    </location>
    <ligand>
        <name>Zn(2+)</name>
        <dbReference type="ChEBI" id="CHEBI:29105"/>
    </ligand>
</feature>
<evidence type="ECO:0000259" key="13">
    <source>
        <dbReference type="SMART" id="SM00840"/>
    </source>
</evidence>
<dbReference type="Gene3D" id="3.40.50.620">
    <property type="entry name" value="HUPs"/>
    <property type="match status" value="1"/>
</dbReference>
<dbReference type="HAMAP" id="MF_00041">
    <property type="entry name" value="Cys_tRNA_synth"/>
    <property type="match status" value="1"/>
</dbReference>
<keyword evidence="8 12" id="KW-0862">Zinc</keyword>
<dbReference type="InterPro" id="IPR056411">
    <property type="entry name" value="CysS_C"/>
</dbReference>
<dbReference type="RefSeq" id="WP_158356737.1">
    <property type="nucleotide sequence ID" value="NZ_CP034873.1"/>
</dbReference>
<evidence type="ECO:0000256" key="1">
    <source>
        <dbReference type="ARBA" id="ARBA00004496"/>
    </source>
</evidence>
<evidence type="ECO:0000256" key="5">
    <source>
        <dbReference type="ARBA" id="ARBA00022598"/>
    </source>
</evidence>
<feature type="short sequence motif" description="'KMSKS' region" evidence="12">
    <location>
        <begin position="266"/>
        <end position="270"/>
    </location>
</feature>